<organism evidence="1 2">
    <name type="scientific">Desulfosarcina alkanivorans</name>
    <dbReference type="NCBI Taxonomy" id="571177"/>
    <lineage>
        <taxon>Bacteria</taxon>
        <taxon>Pseudomonadati</taxon>
        <taxon>Thermodesulfobacteriota</taxon>
        <taxon>Desulfobacteria</taxon>
        <taxon>Desulfobacterales</taxon>
        <taxon>Desulfosarcinaceae</taxon>
        <taxon>Desulfosarcina</taxon>
    </lineage>
</organism>
<dbReference type="EMBL" id="AP021874">
    <property type="protein sequence ID" value="BBO67095.1"/>
    <property type="molecule type" value="Genomic_DNA"/>
</dbReference>
<evidence type="ECO:0000313" key="2">
    <source>
        <dbReference type="Proteomes" id="UP000427906"/>
    </source>
</evidence>
<dbReference type="AlphaFoldDB" id="A0A5K7YF51"/>
<dbReference type="KEGG" id="dalk:DSCA_10250"/>
<reference evidence="1 2" key="1">
    <citation type="submission" date="2019-11" db="EMBL/GenBank/DDBJ databases">
        <title>Comparative genomics of hydrocarbon-degrading Desulfosarcina strains.</title>
        <authorList>
            <person name="Watanabe M."/>
            <person name="Kojima H."/>
            <person name="Fukui M."/>
        </authorList>
    </citation>
    <scope>NUCLEOTIDE SEQUENCE [LARGE SCALE GENOMIC DNA]</scope>
    <source>
        <strain evidence="1 2">PL12</strain>
    </source>
</reference>
<protein>
    <submittedName>
        <fullName evidence="1">Uncharacterized protein</fullName>
    </submittedName>
</protein>
<name>A0A5K7YF51_9BACT</name>
<accession>A0A5K7YF51</accession>
<dbReference type="Proteomes" id="UP000427906">
    <property type="component" value="Chromosome"/>
</dbReference>
<keyword evidence="2" id="KW-1185">Reference proteome</keyword>
<proteinExistence type="predicted"/>
<gene>
    <name evidence="1" type="ORF">DSCA_10250</name>
</gene>
<evidence type="ECO:0000313" key="1">
    <source>
        <dbReference type="EMBL" id="BBO67095.1"/>
    </source>
</evidence>
<sequence length="60" mass="6457">MVRNARIPVSTAKTTVDISIQLLRAATDSILVHHVNIGDNLSWNSIGDVGWNAATVDNTN</sequence>